<feature type="binding site" evidence="5">
    <location>
        <position position="63"/>
    </location>
    <ligand>
        <name>ATP</name>
        <dbReference type="ChEBI" id="CHEBI:30616"/>
    </ligand>
</feature>
<evidence type="ECO:0000256" key="1">
    <source>
        <dbReference type="ARBA" id="ARBA00022535"/>
    </source>
</evidence>
<dbReference type="PANTHER" id="PTHR24347">
    <property type="entry name" value="SERINE/THREONINE-PROTEIN KINASE"/>
    <property type="match status" value="1"/>
</dbReference>
<dbReference type="InterPro" id="IPR008271">
    <property type="entry name" value="Ser/Thr_kinase_AS"/>
</dbReference>
<evidence type="ECO:0008006" key="10">
    <source>
        <dbReference type="Google" id="ProtNLM"/>
    </source>
</evidence>
<reference evidence="9" key="1">
    <citation type="submission" date="2021-01" db="EMBL/GenBank/DDBJ databases">
        <authorList>
            <person name="Corre E."/>
            <person name="Pelletier E."/>
            <person name="Niang G."/>
            <person name="Scheremetjew M."/>
            <person name="Finn R."/>
            <person name="Kale V."/>
            <person name="Holt S."/>
            <person name="Cochrane G."/>
            <person name="Meng A."/>
            <person name="Brown T."/>
            <person name="Cohen L."/>
        </authorList>
    </citation>
    <scope>NUCLEOTIDE SEQUENCE</scope>
    <source>
        <strain evidence="9">CCMP441</strain>
    </source>
</reference>
<dbReference type="Gene3D" id="2.60.120.10">
    <property type="entry name" value="Jelly Rolls"/>
    <property type="match status" value="1"/>
</dbReference>
<dbReference type="PROSITE" id="PS00888">
    <property type="entry name" value="CNMP_BINDING_1"/>
    <property type="match status" value="1"/>
</dbReference>
<protein>
    <recommendedName>
        <fullName evidence="10">cGMP-dependent protein kinase</fullName>
    </recommendedName>
</protein>
<dbReference type="AlphaFoldDB" id="A0A6U4N5F2"/>
<feature type="domain" description="Protein kinase" evidence="7">
    <location>
        <begin position="34"/>
        <end position="294"/>
    </location>
</feature>
<evidence type="ECO:0000259" key="7">
    <source>
        <dbReference type="PROSITE" id="PS50011"/>
    </source>
</evidence>
<dbReference type="InterPro" id="IPR018488">
    <property type="entry name" value="cNMP-bd_CS"/>
</dbReference>
<dbReference type="InterPro" id="IPR000719">
    <property type="entry name" value="Prot_kinase_dom"/>
</dbReference>
<dbReference type="EMBL" id="HBFK01013806">
    <property type="protein sequence ID" value="CAD8741835.1"/>
    <property type="molecule type" value="Transcribed_RNA"/>
</dbReference>
<feature type="compositionally biased region" description="Low complexity" evidence="6">
    <location>
        <begin position="498"/>
        <end position="514"/>
    </location>
</feature>
<gene>
    <name evidence="9" type="ORF">HAND1043_LOCUS8328</name>
</gene>
<evidence type="ECO:0000259" key="8">
    <source>
        <dbReference type="PROSITE" id="PS50042"/>
    </source>
</evidence>
<dbReference type="Pfam" id="PF00069">
    <property type="entry name" value="Pkinase"/>
    <property type="match status" value="1"/>
</dbReference>
<proteinExistence type="predicted"/>
<dbReference type="PROSITE" id="PS00108">
    <property type="entry name" value="PROTEIN_KINASE_ST"/>
    <property type="match status" value="1"/>
</dbReference>
<dbReference type="Gene3D" id="3.30.200.20">
    <property type="entry name" value="Phosphorylase Kinase, domain 1"/>
    <property type="match status" value="1"/>
</dbReference>
<dbReference type="PROSITE" id="PS00107">
    <property type="entry name" value="PROTEIN_KINASE_ATP"/>
    <property type="match status" value="1"/>
</dbReference>
<accession>A0A6U4N5F2</accession>
<dbReference type="CDD" id="cd00038">
    <property type="entry name" value="CAP_ED"/>
    <property type="match status" value="1"/>
</dbReference>
<dbReference type="GO" id="GO:0030553">
    <property type="term" value="F:cGMP binding"/>
    <property type="evidence" value="ECO:0007669"/>
    <property type="project" value="UniProtKB-KW"/>
</dbReference>
<dbReference type="InterPro" id="IPR017441">
    <property type="entry name" value="Protein_kinase_ATP_BS"/>
</dbReference>
<keyword evidence="2 5" id="KW-0547">Nucleotide-binding</keyword>
<dbReference type="FunFam" id="1.10.510.10:FF:000571">
    <property type="entry name" value="Maternal embryonic leucine zipper kinase"/>
    <property type="match status" value="1"/>
</dbReference>
<dbReference type="InterPro" id="IPR000595">
    <property type="entry name" value="cNMP-bd_dom"/>
</dbReference>
<evidence type="ECO:0000256" key="5">
    <source>
        <dbReference type="PROSITE-ProRule" id="PRU10141"/>
    </source>
</evidence>
<dbReference type="CDD" id="cd05117">
    <property type="entry name" value="STKc_CAMK"/>
    <property type="match status" value="1"/>
</dbReference>
<dbReference type="SUPFAM" id="SSF51206">
    <property type="entry name" value="cAMP-binding domain-like"/>
    <property type="match status" value="1"/>
</dbReference>
<evidence type="ECO:0000313" key="9">
    <source>
        <dbReference type="EMBL" id="CAD8741835.1"/>
    </source>
</evidence>
<feature type="domain" description="Cyclic nucleotide-binding" evidence="8">
    <location>
        <begin position="320"/>
        <end position="428"/>
    </location>
</feature>
<feature type="region of interest" description="Disordered" evidence="6">
    <location>
        <begin position="470"/>
        <end position="521"/>
    </location>
</feature>
<evidence type="ECO:0000256" key="2">
    <source>
        <dbReference type="ARBA" id="ARBA00022741"/>
    </source>
</evidence>
<sequence length="551" mass="60740">MTTNVSAAKAALRSGTSRNLASTSRLARCLTDEYVLGKKLGTGSYAVVKEGMNKSTRERFAVKIIDKKHAKETRLKSEVALMGQVDHPNCVKLWDVFSDPDRLSLVLDLLTGGTVLDRILEIESFSEVSAASVMVDVLNALHYLHNIGITHRDLKPENLLYVTSDPTSPEYNVIKIVDFGLAKLQNDKNHLQTVCGTPYFIAPEILEEKHATYGAEVDVWSLGVILYFMLCGFHPFDDAKYPVMFNNIKKGRYTFPSPFWDEISDGAKDYITKSLTVDPAKRPTALQCMDHHWIKSVGDAASSKLHASHRSFLLIQKLPIFQRIDAQCLLETSKRLKVTTCPPGDYVCRSGDQGDAMYFVNAGAVVVYVNGVEIDRKGIGGFFGEAALVFKQTRIADVKSVGARAYKDHGTTDPTELFELHRSDFNEVCKMYPELKSRLAMIAEANMHRVNKAKGSVMYKLKQGIMHVMGRRESSSSAEASPERSGGRRSLTSSAKDLLTGTSSPSPPKSGLSPARRKSESKVKMGYFWSRRASAGDVQVSGKGSAAFAVS</sequence>
<keyword evidence="3 5" id="KW-0067">ATP-binding</keyword>
<evidence type="ECO:0000256" key="4">
    <source>
        <dbReference type="ARBA" id="ARBA00022992"/>
    </source>
</evidence>
<dbReference type="GO" id="GO:0004672">
    <property type="term" value="F:protein kinase activity"/>
    <property type="evidence" value="ECO:0007669"/>
    <property type="project" value="InterPro"/>
</dbReference>
<evidence type="ECO:0000256" key="6">
    <source>
        <dbReference type="SAM" id="MobiDB-lite"/>
    </source>
</evidence>
<dbReference type="SMART" id="SM00100">
    <property type="entry name" value="cNMP"/>
    <property type="match status" value="1"/>
</dbReference>
<organism evidence="9">
    <name type="scientific">Hemiselmis andersenii</name>
    <name type="common">Cryptophyte alga</name>
    <dbReference type="NCBI Taxonomy" id="464988"/>
    <lineage>
        <taxon>Eukaryota</taxon>
        <taxon>Cryptophyceae</taxon>
        <taxon>Cryptomonadales</taxon>
        <taxon>Hemiselmidaceae</taxon>
        <taxon>Hemiselmis</taxon>
    </lineage>
</organism>
<dbReference type="GO" id="GO:0005524">
    <property type="term" value="F:ATP binding"/>
    <property type="evidence" value="ECO:0007669"/>
    <property type="project" value="UniProtKB-UniRule"/>
</dbReference>
<dbReference type="SMART" id="SM00220">
    <property type="entry name" value="S_TKc"/>
    <property type="match status" value="1"/>
</dbReference>
<dbReference type="Gene3D" id="1.10.510.10">
    <property type="entry name" value="Transferase(Phosphotransferase) domain 1"/>
    <property type="match status" value="1"/>
</dbReference>
<keyword evidence="1" id="KW-0140">cGMP</keyword>
<dbReference type="Pfam" id="PF00027">
    <property type="entry name" value="cNMP_binding"/>
    <property type="match status" value="1"/>
</dbReference>
<dbReference type="InterPro" id="IPR018490">
    <property type="entry name" value="cNMP-bd_dom_sf"/>
</dbReference>
<name>A0A6U4N5F2_HEMAN</name>
<dbReference type="PROSITE" id="PS50011">
    <property type="entry name" value="PROTEIN_KINASE_DOM"/>
    <property type="match status" value="1"/>
</dbReference>
<dbReference type="SUPFAM" id="SSF56112">
    <property type="entry name" value="Protein kinase-like (PK-like)"/>
    <property type="match status" value="1"/>
</dbReference>
<evidence type="ECO:0000256" key="3">
    <source>
        <dbReference type="ARBA" id="ARBA00022840"/>
    </source>
</evidence>
<dbReference type="PROSITE" id="PS50042">
    <property type="entry name" value="CNMP_BINDING_3"/>
    <property type="match status" value="1"/>
</dbReference>
<keyword evidence="4" id="KW-0142">cGMP-binding</keyword>
<dbReference type="InterPro" id="IPR011009">
    <property type="entry name" value="Kinase-like_dom_sf"/>
</dbReference>
<dbReference type="InterPro" id="IPR014710">
    <property type="entry name" value="RmlC-like_jellyroll"/>
</dbReference>